<keyword evidence="3" id="KW-0539">Nucleus</keyword>
<dbReference type="InterPro" id="IPR024861">
    <property type="entry name" value="Donson"/>
</dbReference>
<evidence type="ECO:0000256" key="4">
    <source>
        <dbReference type="ARBA" id="ARBA00025806"/>
    </source>
</evidence>
<dbReference type="Ensembl" id="ENSLACT00000008000.1">
    <property type="protein sequence ID" value="ENSLACP00000007934.1"/>
    <property type="gene ID" value="ENSLACG00000007022.1"/>
</dbReference>
<evidence type="ECO:0000256" key="5">
    <source>
        <dbReference type="SAM" id="MobiDB-lite"/>
    </source>
</evidence>
<dbReference type="STRING" id="7897.ENSLACP00000007934"/>
<evidence type="ECO:0000313" key="6">
    <source>
        <dbReference type="Ensembl" id="ENSLACP00000007934.1"/>
    </source>
</evidence>
<feature type="compositionally biased region" description="Acidic residues" evidence="5">
    <location>
        <begin position="348"/>
        <end position="364"/>
    </location>
</feature>
<dbReference type="FunCoup" id="H3AE63">
    <property type="interactions" value="1642"/>
</dbReference>
<gene>
    <name evidence="6" type="primary">DONSON</name>
</gene>
<comment type="similarity">
    <text evidence="4">Belongs to the DONSON family.</text>
</comment>
<dbReference type="OMA" id="WCLKTRV"/>
<dbReference type="EMBL" id="AFYH01042811">
    <property type="status" value="NOT_ANNOTATED_CDS"/>
    <property type="molecule type" value="Genomic_DNA"/>
</dbReference>
<dbReference type="GO" id="GO:0005634">
    <property type="term" value="C:nucleus"/>
    <property type="evidence" value="ECO:0007669"/>
    <property type="project" value="UniProtKB-SubCell"/>
</dbReference>
<dbReference type="PANTHER" id="PTHR12972">
    <property type="entry name" value="DOWNSTREAM NEIGHBOR OF SON"/>
    <property type="match status" value="1"/>
</dbReference>
<feature type="compositionally biased region" description="Basic residues" evidence="5">
    <location>
        <begin position="20"/>
        <end position="30"/>
    </location>
</feature>
<comment type="subcellular location">
    <subcellularLocation>
        <location evidence="1">Nucleus</location>
    </subcellularLocation>
</comment>
<feature type="compositionally biased region" description="Low complexity" evidence="5">
    <location>
        <begin position="79"/>
        <end position="89"/>
    </location>
</feature>
<dbReference type="PRINTS" id="PR02064">
    <property type="entry name" value="DONSON"/>
</dbReference>
<keyword evidence="2" id="KW-0217">Developmental protein</keyword>
<dbReference type="HOGENOM" id="CLU_021567_0_0_1"/>
<dbReference type="EMBL" id="AFYH01042814">
    <property type="status" value="NOT_ANNOTATED_CDS"/>
    <property type="molecule type" value="Genomic_DNA"/>
</dbReference>
<dbReference type="GO" id="GO:0033260">
    <property type="term" value="P:nuclear DNA replication"/>
    <property type="evidence" value="ECO:0007669"/>
    <property type="project" value="TreeGrafter"/>
</dbReference>
<dbReference type="EMBL" id="AFYH01042815">
    <property type="status" value="NOT_ANNOTATED_CDS"/>
    <property type="molecule type" value="Genomic_DNA"/>
</dbReference>
<organism evidence="6 7">
    <name type="scientific">Latimeria chalumnae</name>
    <name type="common">Coelacanth</name>
    <dbReference type="NCBI Taxonomy" id="7897"/>
    <lineage>
        <taxon>Eukaryota</taxon>
        <taxon>Metazoa</taxon>
        <taxon>Chordata</taxon>
        <taxon>Craniata</taxon>
        <taxon>Vertebrata</taxon>
        <taxon>Euteleostomi</taxon>
        <taxon>Coelacanthiformes</taxon>
        <taxon>Coelacanthidae</taxon>
        <taxon>Latimeria</taxon>
    </lineage>
</organism>
<reference evidence="6" key="3">
    <citation type="submission" date="2025-09" db="UniProtKB">
        <authorList>
            <consortium name="Ensembl"/>
        </authorList>
    </citation>
    <scope>IDENTIFICATION</scope>
</reference>
<accession>H3AE63</accession>
<dbReference type="EMBL" id="AFYH01042810">
    <property type="status" value="NOT_ANNOTATED_CDS"/>
    <property type="molecule type" value="Genomic_DNA"/>
</dbReference>
<evidence type="ECO:0000256" key="2">
    <source>
        <dbReference type="ARBA" id="ARBA00022473"/>
    </source>
</evidence>
<reference evidence="6" key="2">
    <citation type="submission" date="2025-08" db="UniProtKB">
        <authorList>
            <consortium name="Ensembl"/>
        </authorList>
    </citation>
    <scope>IDENTIFICATION</scope>
</reference>
<reference evidence="7" key="1">
    <citation type="submission" date="2011-08" db="EMBL/GenBank/DDBJ databases">
        <title>The draft genome of Latimeria chalumnae.</title>
        <authorList>
            <person name="Di Palma F."/>
            <person name="Alfoldi J."/>
            <person name="Johnson J."/>
            <person name="Berlin A."/>
            <person name="Gnerre S."/>
            <person name="Jaffe D."/>
            <person name="MacCallum I."/>
            <person name="Young S."/>
            <person name="Walker B.J."/>
            <person name="Lander E."/>
            <person name="Lindblad-Toh K."/>
        </authorList>
    </citation>
    <scope>NUCLEOTIDE SEQUENCE [LARGE SCALE GENOMIC DNA]</scope>
    <source>
        <strain evidence="7">Wild caught</strain>
    </source>
</reference>
<evidence type="ECO:0000313" key="7">
    <source>
        <dbReference type="Proteomes" id="UP000008672"/>
    </source>
</evidence>
<dbReference type="PANTHER" id="PTHR12972:SF0">
    <property type="entry name" value="PROTEIN DOWNSTREAM NEIGHBOR OF SON"/>
    <property type="match status" value="1"/>
</dbReference>
<feature type="region of interest" description="Disordered" evidence="5">
    <location>
        <begin position="340"/>
        <end position="364"/>
    </location>
</feature>
<dbReference type="AlphaFoldDB" id="H3AE63"/>
<keyword evidence="7" id="KW-1185">Reference proteome</keyword>
<feature type="region of interest" description="Disordered" evidence="5">
    <location>
        <begin position="1"/>
        <end position="97"/>
    </location>
</feature>
<protein>
    <submittedName>
        <fullName evidence="6">DNA replication fork stabilization factor DONSON</fullName>
    </submittedName>
</protein>
<dbReference type="Proteomes" id="UP000008672">
    <property type="component" value="Unassembled WGS sequence"/>
</dbReference>
<proteinExistence type="inferred from homology"/>
<dbReference type="EMBL" id="AFYH01042813">
    <property type="status" value="NOT_ANNOTATED_CDS"/>
    <property type="molecule type" value="Genomic_DNA"/>
</dbReference>
<dbReference type="InParanoid" id="H3AE63"/>
<dbReference type="eggNOG" id="KOG4734">
    <property type="taxonomic scope" value="Eukaryota"/>
</dbReference>
<sequence>MSEALAYSPSFKRPADVLRLRRRRRRRRARSPPGAPSPERRNGGTPLPASRTPAARRKGPRTPPGAPPERRRRRESRKGPAPGAADAGASCTFPGSCSPRLRREAAIRALSSVEEEDFVWEGDLFSDEQTVPTLTDSPRAPLSTPEAKLPANTDFPADWSMKTRILFTSPYPFTWADHLKAQEEAQGIVQHCRVIPATLPQSIQEPRSCTELRCAFQQNLVYWIHPSLSWIPLFPRMGADRKIAGKSSPWSQDEGLQQMLMSEWALSFTSLYNLLKAKLCPYFYLCTSQFTVLFRAAGVAGSDVITAVMSPTTRGLREAMRIEGIEFSLPLVEEARSSRKQKMKETLQDEGEEQKEFESDEDEDDEGFSWLQEMGVQDKIKKPDRISIKLQKEKQEVRLDHKPESIVLVKGLNTFTLLNFLINCKSVVAAAGPQAGLPPTLLAPVSFRGAAMQMLKARSMNVKSRSGSGFKERYSLEITGPIMPHSVHSLTTLLKSAQRGAFSGVLYAHEPTAVFNTDARAEKVLNKETVRKDLENCGLHQDTLKQLIQTAVLGKSVIRQLNMSDYRYTWTF</sequence>
<name>H3AE63_LATCH</name>
<feature type="region of interest" description="Disordered" evidence="5">
    <location>
        <begin position="129"/>
        <end position="149"/>
    </location>
</feature>
<dbReference type="GeneTree" id="ENSGT00390000000447"/>
<evidence type="ECO:0000256" key="3">
    <source>
        <dbReference type="ARBA" id="ARBA00023242"/>
    </source>
</evidence>
<dbReference type="EMBL" id="AFYH01042812">
    <property type="status" value="NOT_ANNOTATED_CDS"/>
    <property type="molecule type" value="Genomic_DNA"/>
</dbReference>
<evidence type="ECO:0000256" key="1">
    <source>
        <dbReference type="ARBA" id="ARBA00004123"/>
    </source>
</evidence>